<dbReference type="InterPro" id="IPR000751">
    <property type="entry name" value="MPI_Phosphatase"/>
</dbReference>
<dbReference type="Gene3D" id="3.40.250.10">
    <property type="entry name" value="Rhodanese-like domain"/>
    <property type="match status" value="1"/>
</dbReference>
<evidence type="ECO:0000256" key="9">
    <source>
        <dbReference type="SAM" id="MobiDB-lite"/>
    </source>
</evidence>
<evidence type="ECO:0000259" key="10">
    <source>
        <dbReference type="PROSITE" id="PS50206"/>
    </source>
</evidence>
<dbReference type="GO" id="GO:0051301">
    <property type="term" value="P:cell division"/>
    <property type="evidence" value="ECO:0007669"/>
    <property type="project" value="UniProtKB-KW"/>
</dbReference>
<evidence type="ECO:0000256" key="2">
    <source>
        <dbReference type="ARBA" id="ARBA00013064"/>
    </source>
</evidence>
<dbReference type="EC" id="3.1.3.48" evidence="2"/>
<feature type="compositionally biased region" description="Low complexity" evidence="9">
    <location>
        <begin position="150"/>
        <end position="161"/>
    </location>
</feature>
<keyword evidence="7" id="KW-0131">Cell cycle</keyword>
<keyword evidence="6" id="KW-0904">Protein phosphatase</keyword>
<evidence type="ECO:0000256" key="8">
    <source>
        <dbReference type="ARBA" id="ARBA00051722"/>
    </source>
</evidence>
<dbReference type="PANTHER" id="PTHR10828:SF76">
    <property type="entry name" value="M-PHASE INDUCER PHOSPHATASE"/>
    <property type="match status" value="1"/>
</dbReference>
<proteinExistence type="inferred from homology"/>
<dbReference type="PRINTS" id="PR00716">
    <property type="entry name" value="MPIPHPHTASE"/>
</dbReference>
<feature type="compositionally biased region" description="Low complexity" evidence="9">
    <location>
        <begin position="120"/>
        <end position="133"/>
    </location>
</feature>
<dbReference type="GO" id="GO:0010971">
    <property type="term" value="P:positive regulation of G2/M transition of mitotic cell cycle"/>
    <property type="evidence" value="ECO:0007669"/>
    <property type="project" value="TreeGrafter"/>
</dbReference>
<evidence type="ECO:0000256" key="3">
    <source>
        <dbReference type="ARBA" id="ARBA00022618"/>
    </source>
</evidence>
<dbReference type="GO" id="GO:0004725">
    <property type="term" value="F:protein tyrosine phosphatase activity"/>
    <property type="evidence" value="ECO:0007669"/>
    <property type="project" value="UniProtKB-EC"/>
</dbReference>
<keyword evidence="4" id="KW-0498">Mitosis</keyword>
<dbReference type="GO" id="GO:0005737">
    <property type="term" value="C:cytoplasm"/>
    <property type="evidence" value="ECO:0007669"/>
    <property type="project" value="TreeGrafter"/>
</dbReference>
<dbReference type="WBParaSite" id="Pan_g15328.t1">
    <property type="protein sequence ID" value="Pan_g15328.t1"/>
    <property type="gene ID" value="Pan_g15328"/>
</dbReference>
<evidence type="ECO:0000313" key="11">
    <source>
        <dbReference type="Proteomes" id="UP000492821"/>
    </source>
</evidence>
<evidence type="ECO:0000313" key="12">
    <source>
        <dbReference type="WBParaSite" id="Pan_g15328.t1"/>
    </source>
</evidence>
<feature type="compositionally biased region" description="Low complexity" evidence="9">
    <location>
        <begin position="38"/>
        <end position="52"/>
    </location>
</feature>
<feature type="region of interest" description="Disordered" evidence="9">
    <location>
        <begin position="322"/>
        <end position="372"/>
    </location>
</feature>
<protein>
    <recommendedName>
        <fullName evidence="2">protein-tyrosine-phosphatase</fullName>
        <ecNumber evidence="2">3.1.3.48</ecNumber>
    </recommendedName>
</protein>
<dbReference type="SUPFAM" id="SSF52821">
    <property type="entry name" value="Rhodanese/Cell cycle control phosphatase"/>
    <property type="match status" value="1"/>
</dbReference>
<evidence type="ECO:0000256" key="7">
    <source>
        <dbReference type="ARBA" id="ARBA00023306"/>
    </source>
</evidence>
<feature type="region of interest" description="Disordered" evidence="9">
    <location>
        <begin position="586"/>
        <end position="606"/>
    </location>
</feature>
<dbReference type="InterPro" id="IPR001763">
    <property type="entry name" value="Rhodanese-like_dom"/>
</dbReference>
<feature type="region of interest" description="Disordered" evidence="9">
    <location>
        <begin position="629"/>
        <end position="693"/>
    </location>
</feature>
<feature type="region of interest" description="Disordered" evidence="9">
    <location>
        <begin position="24"/>
        <end position="52"/>
    </location>
</feature>
<dbReference type="PROSITE" id="PS50206">
    <property type="entry name" value="RHODANESE_3"/>
    <property type="match status" value="1"/>
</dbReference>
<dbReference type="Proteomes" id="UP000492821">
    <property type="component" value="Unassembled WGS sequence"/>
</dbReference>
<dbReference type="Pfam" id="PF00581">
    <property type="entry name" value="Rhodanese"/>
    <property type="match status" value="1"/>
</dbReference>
<name>A0A7E4ZSS1_PANRE</name>
<reference evidence="11" key="1">
    <citation type="journal article" date="2013" name="Genetics">
        <title>The draft genome and transcriptome of Panagrellus redivivus are shaped by the harsh demands of a free-living lifestyle.</title>
        <authorList>
            <person name="Srinivasan J."/>
            <person name="Dillman A.R."/>
            <person name="Macchietto M.G."/>
            <person name="Heikkinen L."/>
            <person name="Lakso M."/>
            <person name="Fracchia K.M."/>
            <person name="Antoshechkin I."/>
            <person name="Mortazavi A."/>
            <person name="Wong G."/>
            <person name="Sternberg P.W."/>
        </authorList>
    </citation>
    <scope>NUCLEOTIDE SEQUENCE [LARGE SCALE GENOMIC DNA]</scope>
    <source>
        <strain evidence="11">MT8872</strain>
    </source>
</reference>
<dbReference type="SMART" id="SM00450">
    <property type="entry name" value="RHOD"/>
    <property type="match status" value="1"/>
</dbReference>
<accession>A0A7E4ZSS1</accession>
<evidence type="ECO:0000256" key="4">
    <source>
        <dbReference type="ARBA" id="ARBA00022776"/>
    </source>
</evidence>
<dbReference type="GO" id="GO:0110032">
    <property type="term" value="P:positive regulation of G2/MI transition of meiotic cell cycle"/>
    <property type="evidence" value="ECO:0007669"/>
    <property type="project" value="TreeGrafter"/>
</dbReference>
<reference evidence="12" key="2">
    <citation type="submission" date="2020-10" db="UniProtKB">
        <authorList>
            <consortium name="WormBaseParasite"/>
        </authorList>
    </citation>
    <scope>IDENTIFICATION</scope>
</reference>
<feature type="region of interest" description="Disordered" evidence="9">
    <location>
        <begin position="120"/>
        <end position="161"/>
    </location>
</feature>
<keyword evidence="3" id="KW-0132">Cell division</keyword>
<dbReference type="FunFam" id="3.40.250.10:FF:000021">
    <property type="entry name" value="M-phase inducer phosphatase cdc-25.2"/>
    <property type="match status" value="1"/>
</dbReference>
<feature type="compositionally biased region" description="Basic and acidic residues" evidence="9">
    <location>
        <begin position="670"/>
        <end position="681"/>
    </location>
</feature>
<keyword evidence="11" id="KW-1185">Reference proteome</keyword>
<feature type="compositionally biased region" description="Polar residues" evidence="9">
    <location>
        <begin position="638"/>
        <end position="655"/>
    </location>
</feature>
<keyword evidence="5" id="KW-0378">Hydrolase</keyword>
<evidence type="ECO:0000256" key="1">
    <source>
        <dbReference type="ARBA" id="ARBA00011065"/>
    </source>
</evidence>
<comment type="catalytic activity">
    <reaction evidence="8">
        <text>O-phospho-L-tyrosyl-[protein] + H2O = L-tyrosyl-[protein] + phosphate</text>
        <dbReference type="Rhea" id="RHEA:10684"/>
        <dbReference type="Rhea" id="RHEA-COMP:10136"/>
        <dbReference type="Rhea" id="RHEA-COMP:20101"/>
        <dbReference type="ChEBI" id="CHEBI:15377"/>
        <dbReference type="ChEBI" id="CHEBI:43474"/>
        <dbReference type="ChEBI" id="CHEBI:46858"/>
        <dbReference type="ChEBI" id="CHEBI:61978"/>
        <dbReference type="EC" id="3.1.3.48"/>
    </reaction>
</comment>
<comment type="similarity">
    <text evidence="1">Belongs to the MPI phosphatase family.</text>
</comment>
<evidence type="ECO:0000256" key="5">
    <source>
        <dbReference type="ARBA" id="ARBA00022801"/>
    </source>
</evidence>
<dbReference type="AlphaFoldDB" id="A0A7E4ZSS1"/>
<dbReference type="InterPro" id="IPR036873">
    <property type="entry name" value="Rhodanese-like_dom_sf"/>
</dbReference>
<dbReference type="GO" id="GO:0005634">
    <property type="term" value="C:nucleus"/>
    <property type="evidence" value="ECO:0007669"/>
    <property type="project" value="TreeGrafter"/>
</dbReference>
<organism evidence="11 12">
    <name type="scientific">Panagrellus redivivus</name>
    <name type="common">Microworm</name>
    <dbReference type="NCBI Taxonomy" id="6233"/>
    <lineage>
        <taxon>Eukaryota</taxon>
        <taxon>Metazoa</taxon>
        <taxon>Ecdysozoa</taxon>
        <taxon>Nematoda</taxon>
        <taxon>Chromadorea</taxon>
        <taxon>Rhabditida</taxon>
        <taxon>Tylenchina</taxon>
        <taxon>Panagrolaimomorpha</taxon>
        <taxon>Panagrolaimoidea</taxon>
        <taxon>Panagrolaimidae</taxon>
        <taxon>Panagrellus</taxon>
    </lineage>
</organism>
<dbReference type="PANTHER" id="PTHR10828">
    <property type="entry name" value="M-PHASE INDUCER PHOSPHATASE DUAL SPECIFICITY PHOSPHATASE CDC25"/>
    <property type="match status" value="1"/>
</dbReference>
<dbReference type="GO" id="GO:0000086">
    <property type="term" value="P:G2/M transition of mitotic cell cycle"/>
    <property type="evidence" value="ECO:0007669"/>
    <property type="project" value="TreeGrafter"/>
</dbReference>
<feature type="domain" description="Rhodanese" evidence="10">
    <location>
        <begin position="427"/>
        <end position="534"/>
    </location>
</feature>
<evidence type="ECO:0000256" key="6">
    <source>
        <dbReference type="ARBA" id="ARBA00022912"/>
    </source>
</evidence>
<sequence>MFNLVNRCSSFVASVASNVIPATVDDESSRDSGVSDLGVASGSTASITTGTSTNTTTTVVATSFEATFSTQTSTESQQSVIFQDFEKEFVRPSRWTTSSESSEDYQDRMSLIGDEQQLTQQQLPQATPTATPPRSRDASSGSLSATVDEATTSLSSSANALNRKRSAPALMSEFSPLHKTVKSDSSHQSDQASLSVLRESNALITTPETRAADEATTPTIRRHTIRKYESLRTNMLKQRSECMKSPELLKAKDKSDENFDLGDDDVFFAENEDDFVLQDAEIKENEPLRSMSVEISPIHPVDRFNEDNASFAARRRSLLEGTTPTRRYNSAFEPSDSSTPAGSRFRRMPVKLDSSGDEGDGNDVGAPTVFSPLPKSTSMNDLSVIEKSQVNHYHLPVTSDDKATVERCPISAKTLRDTLASLSDEEFKKKYILIDARYPYEYRGGHVRHAINCHRPENIADVFFNPETFDEIKTKIPIFYCEFSQARGPNMVQALRRFDRHRNLKDYPKLDYPELYLLYGGYRTFYNTYKKQGFCVPDHYTKMMSKNHTAELKMYDSHKTTHEKGKSKMKKAQWHAKQKELRQACIFSSSDEKPSSSKKTAPKLTGNGLVDAEFNREIAKSEFLSTSSSQRYHAFDSSPDNSELSSFSHSPSRTATAPIPIPSSDSSDSSQRHGPSDDSDHGGPIQLSFSSCL</sequence>